<accession>A0ABV3H4A4</accession>
<protein>
    <recommendedName>
        <fullName evidence="3">Phage major capsid protein</fullName>
    </recommendedName>
</protein>
<evidence type="ECO:0008006" key="3">
    <source>
        <dbReference type="Google" id="ProtNLM"/>
    </source>
</evidence>
<sequence length="309" mass="32903">MPGSYPAAPPSLSGDLETISRFLANPSAIQRRLRTFRDLRFVSDRLLTQRFRTSGGAVLYEMSEPFVTDRAVTAVGAGSEYPSANLPTGTAAIASVSKWGQKVPITDEEITRNVYGGAAVDRNLRKVVNSIIKQVDAVTMSAIASAVTNTFDVTANSGVAWTAASPTILRDILEAKAVVVNQNLGYMPDTLALNDTAYAIVMSDEKITNALRREAVDTPVYTGEIERIAGLTIVVSPAITTPMVLDSTQLGGMADEQADAPGYAVSDLSVQVKSIRVDSADKWDLQGRRLTVPVVQEPGAAVELTNTGV</sequence>
<organism evidence="1 2">
    <name type="scientific">Nonomuraea bangladeshensis</name>
    <dbReference type="NCBI Taxonomy" id="404385"/>
    <lineage>
        <taxon>Bacteria</taxon>
        <taxon>Bacillati</taxon>
        <taxon>Actinomycetota</taxon>
        <taxon>Actinomycetes</taxon>
        <taxon>Streptosporangiales</taxon>
        <taxon>Streptosporangiaceae</taxon>
        <taxon>Nonomuraea</taxon>
    </lineage>
</organism>
<comment type="caution">
    <text evidence="1">The sequence shown here is derived from an EMBL/GenBank/DDBJ whole genome shotgun (WGS) entry which is preliminary data.</text>
</comment>
<reference evidence="1 2" key="1">
    <citation type="submission" date="2024-06" db="EMBL/GenBank/DDBJ databases">
        <title>The Natural Products Discovery Center: Release of the First 8490 Sequenced Strains for Exploring Actinobacteria Biosynthetic Diversity.</title>
        <authorList>
            <person name="Kalkreuter E."/>
            <person name="Kautsar S.A."/>
            <person name="Yang D."/>
            <person name="Bader C.D."/>
            <person name="Teijaro C.N."/>
            <person name="Fluegel L."/>
            <person name="Davis C.M."/>
            <person name="Simpson J.R."/>
            <person name="Lauterbach L."/>
            <person name="Steele A.D."/>
            <person name="Gui C."/>
            <person name="Meng S."/>
            <person name="Li G."/>
            <person name="Viehrig K."/>
            <person name="Ye F."/>
            <person name="Su P."/>
            <person name="Kiefer A.F."/>
            <person name="Nichols A."/>
            <person name="Cepeda A.J."/>
            <person name="Yan W."/>
            <person name="Fan B."/>
            <person name="Jiang Y."/>
            <person name="Adhikari A."/>
            <person name="Zheng C.-J."/>
            <person name="Schuster L."/>
            <person name="Cowan T.M."/>
            <person name="Smanski M.J."/>
            <person name="Chevrette M.G."/>
            <person name="De Carvalho L.P.S."/>
            <person name="Shen B."/>
        </authorList>
    </citation>
    <scope>NUCLEOTIDE SEQUENCE [LARGE SCALE GENOMIC DNA]</scope>
    <source>
        <strain evidence="1 2">NPDC049574</strain>
    </source>
</reference>
<evidence type="ECO:0000313" key="1">
    <source>
        <dbReference type="EMBL" id="MEV4287358.1"/>
    </source>
</evidence>
<dbReference type="EMBL" id="JBFARM010000005">
    <property type="protein sequence ID" value="MEV4287358.1"/>
    <property type="molecule type" value="Genomic_DNA"/>
</dbReference>
<gene>
    <name evidence="1" type="ORF">AB0K40_17780</name>
</gene>
<dbReference type="Gene3D" id="3.90.1690.10">
    <property type="entry name" value="phage-related protein like domain"/>
    <property type="match status" value="1"/>
</dbReference>
<keyword evidence="2" id="KW-1185">Reference proteome</keyword>
<dbReference type="Proteomes" id="UP001552427">
    <property type="component" value="Unassembled WGS sequence"/>
</dbReference>
<dbReference type="InterPro" id="IPR053738">
    <property type="entry name" value="Lambda_capsid_assembly"/>
</dbReference>
<dbReference type="Pfam" id="PF25209">
    <property type="entry name" value="Phage_capsid_4"/>
    <property type="match status" value="1"/>
</dbReference>
<dbReference type="RefSeq" id="WP_364450723.1">
    <property type="nucleotide sequence ID" value="NZ_JBFARM010000005.1"/>
</dbReference>
<name>A0ABV3H4A4_9ACTN</name>
<evidence type="ECO:0000313" key="2">
    <source>
        <dbReference type="Proteomes" id="UP001552427"/>
    </source>
</evidence>
<proteinExistence type="predicted"/>